<organism evidence="1 2">
    <name type="scientific">Pseudomonas amygdali pv. mori</name>
    <dbReference type="NCBI Taxonomy" id="34065"/>
    <lineage>
        <taxon>Bacteria</taxon>
        <taxon>Pseudomonadati</taxon>
        <taxon>Pseudomonadota</taxon>
        <taxon>Gammaproteobacteria</taxon>
        <taxon>Pseudomonadales</taxon>
        <taxon>Pseudomonadaceae</taxon>
        <taxon>Pseudomonas</taxon>
        <taxon>Pseudomonas amygdali</taxon>
    </lineage>
</organism>
<evidence type="ECO:0000313" key="2">
    <source>
        <dbReference type="Proteomes" id="UP000276194"/>
    </source>
</evidence>
<dbReference type="EMBL" id="RBTD01000415">
    <property type="protein sequence ID" value="RMT13904.1"/>
    <property type="molecule type" value="Genomic_DNA"/>
</dbReference>
<dbReference type="Proteomes" id="UP000276194">
    <property type="component" value="Unassembled WGS sequence"/>
</dbReference>
<reference evidence="1 2" key="1">
    <citation type="submission" date="2018-08" db="EMBL/GenBank/DDBJ databases">
        <title>Recombination of ecologically and evolutionarily significant loci maintains genetic cohesion in the Pseudomonas syringae species complex.</title>
        <authorList>
            <person name="Dillon M."/>
            <person name="Thakur S."/>
            <person name="Almeida R.N.D."/>
            <person name="Weir B.S."/>
            <person name="Guttman D.S."/>
        </authorList>
    </citation>
    <scope>NUCLEOTIDE SEQUENCE [LARGE SCALE GENOMIC DNA]</scope>
    <source>
        <strain evidence="1 2">ICMP 6941</strain>
    </source>
</reference>
<evidence type="ECO:0000313" key="1">
    <source>
        <dbReference type="EMBL" id="RMT13904.1"/>
    </source>
</evidence>
<protein>
    <submittedName>
        <fullName evidence="1">Uncharacterized protein</fullName>
    </submittedName>
</protein>
<comment type="caution">
    <text evidence="1">The sequence shown here is derived from an EMBL/GenBank/DDBJ whole genome shotgun (WGS) entry which is preliminary data.</text>
</comment>
<dbReference type="AlphaFoldDB" id="A0A3M5ITR4"/>
<sequence>MEKKLFTLRRSAHSPANAILTIGCLGAGDLQTGRSRLQGLHDLLLELDPDRFEYNRNFAHLFEAKSAAEFGAAFNAINDVCNIGISPILIIDGHGDERRGLQMPSGEWVSWSSLLECFQAITKRTQGQLTAIVAACHSMAAVKLVRADNKLPFSFYYGYPSTIPAGVVQDETEEIYRSLLQDRGKILVSGHNLKIQSFSEYDHITPALASALLLSKSPMLSAKIQPELSRNKLNKELSVAMAQAERPLTGTRRRINEMLDSGELAMRIVRNLMHDTERLTRVIEDISAFMNGSPKQPIANE</sequence>
<gene>
    <name evidence="1" type="ORF">ALP52_05984</name>
</gene>
<accession>A0A3M5ITR4</accession>
<dbReference type="RefSeq" id="WP_183147136.1">
    <property type="nucleotide sequence ID" value="NZ_RBTD01000415.1"/>
</dbReference>
<name>A0A3M5ITR4_PSEA0</name>
<proteinExistence type="predicted"/>
<dbReference type="PROSITE" id="PS51257">
    <property type="entry name" value="PROKAR_LIPOPROTEIN"/>
    <property type="match status" value="1"/>
</dbReference>